<organism evidence="2 3">
    <name type="scientific">Caligus rogercresseyi</name>
    <name type="common">Sea louse</name>
    <dbReference type="NCBI Taxonomy" id="217165"/>
    <lineage>
        <taxon>Eukaryota</taxon>
        <taxon>Metazoa</taxon>
        <taxon>Ecdysozoa</taxon>
        <taxon>Arthropoda</taxon>
        <taxon>Crustacea</taxon>
        <taxon>Multicrustacea</taxon>
        <taxon>Hexanauplia</taxon>
        <taxon>Copepoda</taxon>
        <taxon>Siphonostomatoida</taxon>
        <taxon>Caligidae</taxon>
        <taxon>Caligus</taxon>
    </lineage>
</organism>
<accession>A0A7T8KEI0</accession>
<dbReference type="Proteomes" id="UP000595437">
    <property type="component" value="Chromosome 4"/>
</dbReference>
<proteinExistence type="predicted"/>
<gene>
    <name evidence="2" type="ORF">FKW44_007283</name>
</gene>
<protein>
    <submittedName>
        <fullName evidence="2">Uncharacterized protein</fullName>
    </submittedName>
</protein>
<evidence type="ECO:0000313" key="3">
    <source>
        <dbReference type="Proteomes" id="UP000595437"/>
    </source>
</evidence>
<evidence type="ECO:0000256" key="1">
    <source>
        <dbReference type="SAM" id="MobiDB-lite"/>
    </source>
</evidence>
<keyword evidence="3" id="KW-1185">Reference proteome</keyword>
<dbReference type="AlphaFoldDB" id="A0A7T8KEI0"/>
<sequence length="66" mass="7401">MAKGIGSFEKDTLTIMKIKAFSSNYSLLDHAFQVERMIGSKSHKTMISSKLQLRGRKTPMSEDHVG</sequence>
<dbReference type="EMBL" id="CP045893">
    <property type="protein sequence ID" value="QQP54448.1"/>
    <property type="molecule type" value="Genomic_DNA"/>
</dbReference>
<reference evidence="3" key="1">
    <citation type="submission" date="2021-01" db="EMBL/GenBank/DDBJ databases">
        <title>Caligus Genome Assembly.</title>
        <authorList>
            <person name="Gallardo-Escarate C."/>
        </authorList>
    </citation>
    <scope>NUCLEOTIDE SEQUENCE [LARGE SCALE GENOMIC DNA]</scope>
</reference>
<name>A0A7T8KEI0_CALRO</name>
<feature type="region of interest" description="Disordered" evidence="1">
    <location>
        <begin position="46"/>
        <end position="66"/>
    </location>
</feature>
<evidence type="ECO:0000313" key="2">
    <source>
        <dbReference type="EMBL" id="QQP54448.1"/>
    </source>
</evidence>